<proteinExistence type="inferred from homology"/>
<dbReference type="SUPFAM" id="SSF102462">
    <property type="entry name" value="Peptidyl-tRNA hydrolase II"/>
    <property type="match status" value="1"/>
</dbReference>
<dbReference type="InterPro" id="IPR023476">
    <property type="entry name" value="Pep_tRNA_hydro_II_dom_sf"/>
</dbReference>
<evidence type="ECO:0000256" key="5">
    <source>
        <dbReference type="SAM" id="Phobius"/>
    </source>
</evidence>
<evidence type="ECO:0000313" key="7">
    <source>
        <dbReference type="Proteomes" id="UP000515908"/>
    </source>
</evidence>
<comment type="similarity">
    <text evidence="3">Belongs to the PTH2 family.</text>
</comment>
<dbReference type="AlphaFoldDB" id="A0A7G2CM70"/>
<dbReference type="InterPro" id="IPR002833">
    <property type="entry name" value="PTH2"/>
</dbReference>
<protein>
    <recommendedName>
        <fullName evidence="1">peptidyl-tRNA hydrolase</fullName>
        <ecNumber evidence="1">3.1.1.29</ecNumber>
    </recommendedName>
</protein>
<evidence type="ECO:0000256" key="2">
    <source>
        <dbReference type="ARBA" id="ARBA00022801"/>
    </source>
</evidence>
<organism evidence="6 7">
    <name type="scientific">Angomonas deanei</name>
    <dbReference type="NCBI Taxonomy" id="59799"/>
    <lineage>
        <taxon>Eukaryota</taxon>
        <taxon>Discoba</taxon>
        <taxon>Euglenozoa</taxon>
        <taxon>Kinetoplastea</taxon>
        <taxon>Metakinetoplastina</taxon>
        <taxon>Trypanosomatida</taxon>
        <taxon>Trypanosomatidae</taxon>
        <taxon>Strigomonadinae</taxon>
        <taxon>Angomonas</taxon>
    </lineage>
</organism>
<feature type="transmembrane region" description="Helical" evidence="5">
    <location>
        <begin position="6"/>
        <end position="24"/>
    </location>
</feature>
<dbReference type="OrthoDB" id="1733656at2759"/>
<dbReference type="VEuPathDB" id="TriTrypDB:ADEAN_000753800"/>
<sequence length="173" mass="18453">MADQGTYTIFVLSFITGVLFAVVLSKMSGGGLFKTLKRFCSVPVVGDTKMVLVVRKDLGMGVGKIAAQCAHAAVAVVEELRAHEPKEGVNTNSLWWSWYSAWSVTGCTKIALQCPDEAAMLEIAAHAKRDGIPYYVIRDAGRTQIAAGSKTVVAVGPAPVSKINEITGKLKLL</sequence>
<dbReference type="NCBIfam" id="TIGR00283">
    <property type="entry name" value="arch_pth2"/>
    <property type="match status" value="1"/>
</dbReference>
<dbReference type="Proteomes" id="UP000515908">
    <property type="component" value="Chromosome 16"/>
</dbReference>
<evidence type="ECO:0000313" key="6">
    <source>
        <dbReference type="EMBL" id="CAD2220024.1"/>
    </source>
</evidence>
<keyword evidence="5" id="KW-0812">Transmembrane</keyword>
<dbReference type="EC" id="3.1.1.29" evidence="1"/>
<accession>A0A7G2CM70</accession>
<dbReference type="FunFam" id="3.40.1490.10:FF:000001">
    <property type="entry name" value="Peptidyl-tRNA hydrolase 2"/>
    <property type="match status" value="1"/>
</dbReference>
<dbReference type="PANTHER" id="PTHR12649">
    <property type="entry name" value="PEPTIDYL-TRNA HYDROLASE 2"/>
    <property type="match status" value="1"/>
</dbReference>
<evidence type="ECO:0000256" key="4">
    <source>
        <dbReference type="ARBA" id="ARBA00048707"/>
    </source>
</evidence>
<reference evidence="6 7" key="1">
    <citation type="submission" date="2020-08" db="EMBL/GenBank/DDBJ databases">
        <authorList>
            <person name="Newling K."/>
            <person name="Davey J."/>
            <person name="Forrester S."/>
        </authorList>
    </citation>
    <scope>NUCLEOTIDE SEQUENCE [LARGE SCALE GENOMIC DNA]</scope>
    <source>
        <strain evidence="7">Crithidia deanei Carvalho (ATCC PRA-265)</strain>
    </source>
</reference>
<evidence type="ECO:0000256" key="1">
    <source>
        <dbReference type="ARBA" id="ARBA00013260"/>
    </source>
</evidence>
<keyword evidence="7" id="KW-1185">Reference proteome</keyword>
<gene>
    <name evidence="6" type="ORF">ADEAN_000753800</name>
</gene>
<dbReference type="GO" id="GO:0004045">
    <property type="term" value="F:peptidyl-tRNA hydrolase activity"/>
    <property type="evidence" value="ECO:0007669"/>
    <property type="project" value="UniProtKB-EC"/>
</dbReference>
<keyword evidence="5" id="KW-1133">Transmembrane helix</keyword>
<keyword evidence="5" id="KW-0472">Membrane</keyword>
<dbReference type="Pfam" id="PF01981">
    <property type="entry name" value="PTH2"/>
    <property type="match status" value="1"/>
</dbReference>
<comment type="catalytic activity">
    <reaction evidence="4">
        <text>an N-acyl-L-alpha-aminoacyl-tRNA + H2O = an N-acyl-L-amino acid + a tRNA + H(+)</text>
        <dbReference type="Rhea" id="RHEA:54448"/>
        <dbReference type="Rhea" id="RHEA-COMP:10123"/>
        <dbReference type="Rhea" id="RHEA-COMP:13883"/>
        <dbReference type="ChEBI" id="CHEBI:15377"/>
        <dbReference type="ChEBI" id="CHEBI:15378"/>
        <dbReference type="ChEBI" id="CHEBI:59874"/>
        <dbReference type="ChEBI" id="CHEBI:78442"/>
        <dbReference type="ChEBI" id="CHEBI:138191"/>
        <dbReference type="EC" id="3.1.1.29"/>
    </reaction>
</comment>
<dbReference type="PANTHER" id="PTHR12649:SF11">
    <property type="entry name" value="PEPTIDYL-TRNA HYDROLASE 2, MITOCHONDRIAL"/>
    <property type="match status" value="1"/>
</dbReference>
<name>A0A7G2CM70_9TRYP</name>
<keyword evidence="2 6" id="KW-0378">Hydrolase</keyword>
<dbReference type="Gene3D" id="3.40.1490.10">
    <property type="entry name" value="Bit1"/>
    <property type="match status" value="1"/>
</dbReference>
<evidence type="ECO:0000256" key="3">
    <source>
        <dbReference type="ARBA" id="ARBA00038050"/>
    </source>
</evidence>
<dbReference type="GO" id="GO:0005829">
    <property type="term" value="C:cytosol"/>
    <property type="evidence" value="ECO:0007669"/>
    <property type="project" value="TreeGrafter"/>
</dbReference>
<dbReference type="EMBL" id="LR877160">
    <property type="protein sequence ID" value="CAD2220024.1"/>
    <property type="molecule type" value="Genomic_DNA"/>
</dbReference>